<comment type="caution">
    <text evidence="2">The sequence shown here is derived from an EMBL/GenBank/DDBJ whole genome shotgun (WGS) entry which is preliminary data.</text>
</comment>
<dbReference type="AlphaFoldDB" id="A0A1R1XGF5"/>
<evidence type="ECO:0000256" key="1">
    <source>
        <dbReference type="SAM" id="Phobius"/>
    </source>
</evidence>
<keyword evidence="1" id="KW-1133">Transmembrane helix</keyword>
<dbReference type="Proteomes" id="UP000187429">
    <property type="component" value="Unassembled WGS sequence"/>
</dbReference>
<accession>A0A1R1XGF5</accession>
<evidence type="ECO:0000313" key="2">
    <source>
        <dbReference type="EMBL" id="OMJ13698.1"/>
    </source>
</evidence>
<keyword evidence="1" id="KW-0812">Transmembrane</keyword>
<dbReference type="EMBL" id="LSSM01004980">
    <property type="protein sequence ID" value="OMJ13698.1"/>
    <property type="molecule type" value="Genomic_DNA"/>
</dbReference>
<organism evidence="2 3">
    <name type="scientific">Smittium culicis</name>
    <dbReference type="NCBI Taxonomy" id="133412"/>
    <lineage>
        <taxon>Eukaryota</taxon>
        <taxon>Fungi</taxon>
        <taxon>Fungi incertae sedis</taxon>
        <taxon>Zoopagomycota</taxon>
        <taxon>Kickxellomycotina</taxon>
        <taxon>Harpellomycetes</taxon>
        <taxon>Harpellales</taxon>
        <taxon>Legeriomycetaceae</taxon>
        <taxon>Smittium</taxon>
    </lineage>
</organism>
<proteinExistence type="predicted"/>
<evidence type="ECO:0000313" key="3">
    <source>
        <dbReference type="Proteomes" id="UP000187429"/>
    </source>
</evidence>
<keyword evidence="1" id="KW-0472">Membrane</keyword>
<gene>
    <name evidence="2" type="ORF">AYI69_g8895</name>
</gene>
<keyword evidence="3" id="KW-1185">Reference proteome</keyword>
<name>A0A1R1XGF5_9FUNG</name>
<reference evidence="3" key="1">
    <citation type="submission" date="2017-01" db="EMBL/GenBank/DDBJ databases">
        <authorList>
            <person name="Wang Y."/>
            <person name="White M."/>
            <person name="Kvist S."/>
            <person name="Moncalvo J.-M."/>
        </authorList>
    </citation>
    <scope>NUCLEOTIDE SEQUENCE [LARGE SCALE GENOMIC DNA]</scope>
    <source>
        <strain evidence="3">ID-206-W2</strain>
    </source>
</reference>
<feature type="transmembrane region" description="Helical" evidence="1">
    <location>
        <begin position="34"/>
        <end position="51"/>
    </location>
</feature>
<protein>
    <submittedName>
        <fullName evidence="2">Uncharacterized protein</fullName>
    </submittedName>
</protein>
<sequence length="79" mass="8355">MAGPLAAWSGLWSADSDVPGSSTFFVILATMPDWLVAVTLVLVTCLGCSAVDTEICSLAGRPALFINRSSRPNWSDPQI</sequence>
<dbReference type="OrthoDB" id="6132759at2759"/>